<comment type="catalytic activity">
    <reaction evidence="10">
        <text>L-aspartate + O2 = iminosuccinate + H2O2</text>
        <dbReference type="Rhea" id="RHEA:25876"/>
        <dbReference type="ChEBI" id="CHEBI:15379"/>
        <dbReference type="ChEBI" id="CHEBI:16240"/>
        <dbReference type="ChEBI" id="CHEBI:29991"/>
        <dbReference type="ChEBI" id="CHEBI:77875"/>
        <dbReference type="EC" id="1.4.3.16"/>
    </reaction>
    <physiologicalReaction direction="left-to-right" evidence="10">
        <dbReference type="Rhea" id="RHEA:25877"/>
    </physiologicalReaction>
</comment>
<dbReference type="SUPFAM" id="SSF51905">
    <property type="entry name" value="FAD/NAD(P)-binding domain"/>
    <property type="match status" value="1"/>
</dbReference>
<dbReference type="GO" id="GO:0034628">
    <property type="term" value="P:'de novo' NAD+ biosynthetic process from L-aspartate"/>
    <property type="evidence" value="ECO:0007669"/>
    <property type="project" value="TreeGrafter"/>
</dbReference>
<dbReference type="SUPFAM" id="SSF46977">
    <property type="entry name" value="Succinate dehydrogenase/fumarate reductase flavoprotein C-terminal domain"/>
    <property type="match status" value="1"/>
</dbReference>
<keyword evidence="16" id="KW-1185">Reference proteome</keyword>
<keyword evidence="8 12" id="KW-0274">FAD</keyword>
<dbReference type="InterPro" id="IPR037099">
    <property type="entry name" value="Fum_R/Succ_DH_flav-like_C_sf"/>
</dbReference>
<dbReference type="FunFam" id="3.90.700.10:FF:000002">
    <property type="entry name" value="L-aspartate oxidase"/>
    <property type="match status" value="1"/>
</dbReference>
<evidence type="ECO:0000256" key="9">
    <source>
        <dbReference type="ARBA" id="ARBA00023002"/>
    </source>
</evidence>
<evidence type="ECO:0000313" key="16">
    <source>
        <dbReference type="Proteomes" id="UP001145069"/>
    </source>
</evidence>
<dbReference type="Gene3D" id="1.20.58.100">
    <property type="entry name" value="Fumarate reductase/succinate dehydrogenase flavoprotein-like, C-terminal domain"/>
    <property type="match status" value="1"/>
</dbReference>
<feature type="domain" description="Fumarate reductase/succinate dehydrogenase flavoprotein-like C-terminal" evidence="14">
    <location>
        <begin position="415"/>
        <end position="510"/>
    </location>
</feature>
<evidence type="ECO:0000256" key="2">
    <source>
        <dbReference type="ARBA" id="ARBA00004950"/>
    </source>
</evidence>
<dbReference type="SUPFAM" id="SSF56425">
    <property type="entry name" value="Succinate dehydrogenase/fumarate reductase flavoprotein, catalytic domain"/>
    <property type="match status" value="1"/>
</dbReference>
<dbReference type="Gene3D" id="3.90.700.10">
    <property type="entry name" value="Succinate dehydrogenase/fumarate reductase flavoprotein, catalytic domain"/>
    <property type="match status" value="1"/>
</dbReference>
<gene>
    <name evidence="15" type="primary">nadB</name>
    <name evidence="15" type="ORF">NC799_01850</name>
</gene>
<dbReference type="PANTHER" id="PTHR42716">
    <property type="entry name" value="L-ASPARTATE OXIDASE"/>
    <property type="match status" value="1"/>
</dbReference>
<dbReference type="GO" id="GO:0008734">
    <property type="term" value="F:L-aspartate oxidase activity"/>
    <property type="evidence" value="ECO:0007669"/>
    <property type="project" value="UniProtKB-UniRule"/>
</dbReference>
<comment type="similarity">
    <text evidence="3 12">Belongs to the FAD-dependent oxidoreductase 2 family. NadB subfamily.</text>
</comment>
<comment type="subcellular location">
    <subcellularLocation>
        <location evidence="12">Cytoplasm</location>
    </subcellularLocation>
</comment>
<evidence type="ECO:0000313" key="15">
    <source>
        <dbReference type="EMBL" id="MDC3415654.1"/>
    </source>
</evidence>
<reference evidence="15" key="1">
    <citation type="submission" date="2022-06" db="EMBL/GenBank/DDBJ databases">
        <title>Aquibacillus sp. a new bacterium isolated from soil saline samples.</title>
        <authorList>
            <person name="Galisteo C."/>
            <person name="De La Haba R."/>
            <person name="Sanchez-Porro C."/>
            <person name="Ventosa A."/>
        </authorList>
    </citation>
    <scope>NUCLEOTIDE SEQUENCE</scope>
    <source>
        <strain evidence="15">3ASR75-54</strain>
    </source>
</reference>
<comment type="pathway">
    <text evidence="2 12">Cofactor biosynthesis; NAD(+) biosynthesis; iminoaspartate from L-aspartate (oxidase route): step 1/1.</text>
</comment>
<dbReference type="EMBL" id="JAMQKC010000001">
    <property type="protein sequence ID" value="MDC3415654.1"/>
    <property type="molecule type" value="Genomic_DNA"/>
</dbReference>
<evidence type="ECO:0000256" key="3">
    <source>
        <dbReference type="ARBA" id="ARBA00008562"/>
    </source>
</evidence>
<protein>
    <recommendedName>
        <fullName evidence="5 11">L-aspartate oxidase</fullName>
        <ecNumber evidence="4 11">1.4.3.16</ecNumber>
    </recommendedName>
</protein>
<comment type="caution">
    <text evidence="15">The sequence shown here is derived from an EMBL/GenBank/DDBJ whole genome shotgun (WGS) entry which is preliminary data.</text>
</comment>
<evidence type="ECO:0000256" key="5">
    <source>
        <dbReference type="ARBA" id="ARBA00021901"/>
    </source>
</evidence>
<comment type="cofactor">
    <cofactor evidence="1 12">
        <name>FAD</name>
        <dbReference type="ChEBI" id="CHEBI:57692"/>
    </cofactor>
</comment>
<dbReference type="Pfam" id="PF00890">
    <property type="entry name" value="FAD_binding_2"/>
    <property type="match status" value="1"/>
</dbReference>
<keyword evidence="9 12" id="KW-0560">Oxidoreductase</keyword>
<accession>A0A9X3WDW8</accession>
<dbReference type="RefSeq" id="WP_272444612.1">
    <property type="nucleotide sequence ID" value="NZ_JAMQKC010000001.1"/>
</dbReference>
<dbReference type="Gene3D" id="3.50.50.60">
    <property type="entry name" value="FAD/NAD(P)-binding domain"/>
    <property type="match status" value="1"/>
</dbReference>
<dbReference type="InterPro" id="IPR015939">
    <property type="entry name" value="Fum_Rdtase/Succ_DH_flav-like_C"/>
</dbReference>
<evidence type="ECO:0000256" key="12">
    <source>
        <dbReference type="RuleBase" id="RU362049"/>
    </source>
</evidence>
<evidence type="ECO:0000256" key="6">
    <source>
        <dbReference type="ARBA" id="ARBA00022630"/>
    </source>
</evidence>
<evidence type="ECO:0000256" key="4">
    <source>
        <dbReference type="ARBA" id="ARBA00012173"/>
    </source>
</evidence>
<sequence length="522" mass="57313">MIEKETVIIIGCGLAALTLADKIRDNKNVIVLTKSSIRNSNSIRAQGGIACVVDPNDNCEKHYMDTIVAGCKFNDEQAVETLVNSGPIVIEQLMNKGFLFDQDSSGKFLLGKEGAHQQRRILHAGGDSTGKRLMDFLINRISGNVTIMEEATAVELIVEDNQCLGVITCNKANEFSTYYANHIVLATGGCGAVYQVTSNDPSVMGDGIALAYRAGAKITDMEFIQFHPTMLCSKGQCYGLVSEAVRGEGAILRLKDGTSIMNGVHPLLDLAPRDIVAREIHRYVKQGKEVFLDISMINDFEHKFPTITSLCEQANISTKDGRIPVAPGAHFCMGGVKTDLLGLTTVKGLYAIGEVANNGVHGANRLASNSLLEGLVYSNLLGNYLMACTNRKVRVSSPASRGNANVKRPPLPTTEEVRAIMSKYVGIERCEKDLLYAKSWIEKFSFQMFTNEQTFTFTLDEHNQINLLTTCWLIVTSALQRTESRGAHYRSDYPVSNDNNWQNKHIEQQNKETIVAMTGVGK</sequence>
<dbReference type="InterPro" id="IPR003953">
    <property type="entry name" value="FAD-dep_OxRdtase_2_FAD-bd"/>
</dbReference>
<evidence type="ECO:0000256" key="10">
    <source>
        <dbReference type="ARBA" id="ARBA00048305"/>
    </source>
</evidence>
<evidence type="ECO:0000259" key="14">
    <source>
        <dbReference type="Pfam" id="PF02910"/>
    </source>
</evidence>
<organism evidence="15 16">
    <name type="scientific">Aquibacillus salsiterrae</name>
    <dbReference type="NCBI Taxonomy" id="2950439"/>
    <lineage>
        <taxon>Bacteria</taxon>
        <taxon>Bacillati</taxon>
        <taxon>Bacillota</taxon>
        <taxon>Bacilli</taxon>
        <taxon>Bacillales</taxon>
        <taxon>Bacillaceae</taxon>
        <taxon>Aquibacillus</taxon>
    </lineage>
</organism>
<dbReference type="PANTHER" id="PTHR42716:SF2">
    <property type="entry name" value="L-ASPARTATE OXIDASE, CHLOROPLASTIC"/>
    <property type="match status" value="1"/>
</dbReference>
<dbReference type="Proteomes" id="UP001145069">
    <property type="component" value="Unassembled WGS sequence"/>
</dbReference>
<evidence type="ECO:0000256" key="11">
    <source>
        <dbReference type="NCBIfam" id="TIGR00551"/>
    </source>
</evidence>
<dbReference type="InterPro" id="IPR036188">
    <property type="entry name" value="FAD/NAD-bd_sf"/>
</dbReference>
<dbReference type="GO" id="GO:0033765">
    <property type="term" value="F:steroid dehydrogenase activity, acting on the CH-CH group of donors"/>
    <property type="evidence" value="ECO:0007669"/>
    <property type="project" value="UniProtKB-ARBA"/>
</dbReference>
<name>A0A9X3WDW8_9BACI</name>
<evidence type="ECO:0000256" key="1">
    <source>
        <dbReference type="ARBA" id="ARBA00001974"/>
    </source>
</evidence>
<evidence type="ECO:0000259" key="13">
    <source>
        <dbReference type="Pfam" id="PF00890"/>
    </source>
</evidence>
<dbReference type="NCBIfam" id="TIGR00551">
    <property type="entry name" value="nadB"/>
    <property type="match status" value="1"/>
</dbReference>
<feature type="domain" description="FAD-dependent oxidoreductase 2 FAD-binding" evidence="13">
    <location>
        <begin position="7"/>
        <end position="371"/>
    </location>
</feature>
<dbReference type="InterPro" id="IPR027477">
    <property type="entry name" value="Succ_DH/fumarate_Rdtase_cat_sf"/>
</dbReference>
<comment type="function">
    <text evidence="12">Catalyzes the oxidation of L-aspartate to iminoaspartate.</text>
</comment>
<keyword evidence="7 12" id="KW-0662">Pyridine nucleotide biosynthesis</keyword>
<dbReference type="EC" id="1.4.3.16" evidence="4 11"/>
<evidence type="ECO:0000256" key="8">
    <source>
        <dbReference type="ARBA" id="ARBA00022827"/>
    </source>
</evidence>
<dbReference type="NCBIfam" id="NF005978">
    <property type="entry name" value="PRK08071.1"/>
    <property type="match status" value="1"/>
</dbReference>
<dbReference type="GO" id="GO:0005737">
    <property type="term" value="C:cytoplasm"/>
    <property type="evidence" value="ECO:0007669"/>
    <property type="project" value="UniProtKB-SubCell"/>
</dbReference>
<dbReference type="Pfam" id="PF02910">
    <property type="entry name" value="Succ_DH_flav_C"/>
    <property type="match status" value="1"/>
</dbReference>
<dbReference type="AlphaFoldDB" id="A0A9X3WDW8"/>
<dbReference type="InterPro" id="IPR005288">
    <property type="entry name" value="NadB"/>
</dbReference>
<keyword evidence="6 12" id="KW-0285">Flavoprotein</keyword>
<proteinExistence type="inferred from homology"/>
<evidence type="ECO:0000256" key="7">
    <source>
        <dbReference type="ARBA" id="ARBA00022642"/>
    </source>
</evidence>